<proteinExistence type="predicted"/>
<reference evidence="2" key="1">
    <citation type="journal article" date="2024" name="Front. Bioeng. Biotechnol.">
        <title>Genome-scale model development and genomic sequencing of the oleaginous clade Lipomyces.</title>
        <authorList>
            <person name="Czajka J.J."/>
            <person name="Han Y."/>
            <person name="Kim J."/>
            <person name="Mondo S.J."/>
            <person name="Hofstad B.A."/>
            <person name="Robles A."/>
            <person name="Haridas S."/>
            <person name="Riley R."/>
            <person name="LaButti K."/>
            <person name="Pangilinan J."/>
            <person name="Andreopoulos W."/>
            <person name="Lipzen A."/>
            <person name="Yan J."/>
            <person name="Wang M."/>
            <person name="Ng V."/>
            <person name="Grigoriev I.V."/>
            <person name="Spatafora J.W."/>
            <person name="Magnuson J.K."/>
            <person name="Baker S.E."/>
            <person name="Pomraning K.R."/>
        </authorList>
    </citation>
    <scope>NUCLEOTIDE SEQUENCE [LARGE SCALE GENOMIC DNA]</scope>
    <source>
        <strain evidence="2">CBS 10300</strain>
    </source>
</reference>
<name>A0ACC3TK87_9ASCO</name>
<organism evidence="1 2">
    <name type="scientific">Lipomyces orientalis</name>
    <dbReference type="NCBI Taxonomy" id="1233043"/>
    <lineage>
        <taxon>Eukaryota</taxon>
        <taxon>Fungi</taxon>
        <taxon>Dikarya</taxon>
        <taxon>Ascomycota</taxon>
        <taxon>Saccharomycotina</taxon>
        <taxon>Lipomycetes</taxon>
        <taxon>Lipomycetales</taxon>
        <taxon>Lipomycetaceae</taxon>
        <taxon>Lipomyces</taxon>
    </lineage>
</organism>
<dbReference type="Proteomes" id="UP001489719">
    <property type="component" value="Unassembled WGS sequence"/>
</dbReference>
<sequence length="273" mass="30493">MPYGQEDGHADVCIRVAAVFAAEPRTGVAAVQTRGQHEAWGAPTTATYNGRQHEFPVDPDTNRRRQETFGTLCRSYREFLDSLVTDRKSDLAEYVYSVKPHAQMPLVSAQRTQVQIYGSADDRRIRCTLAPECFLPSAVEDGQVVPNEELVARGGRGKTRVQYNMVDDDELIVLENGAKVFARELCDQQVVFCLSAGRNGKWVFDSGLGTPSAVTLVRNNDEVVFYCFSCTVMNVVLECDDQYGFVPNAEEVVQLGDVKLNWDGRQRSRTRVV</sequence>
<keyword evidence="2" id="KW-1185">Reference proteome</keyword>
<evidence type="ECO:0000313" key="2">
    <source>
        <dbReference type="Proteomes" id="UP001489719"/>
    </source>
</evidence>
<accession>A0ACC3TK87</accession>
<dbReference type="EMBL" id="MU970102">
    <property type="protein sequence ID" value="KAK9321296.1"/>
    <property type="molecule type" value="Genomic_DNA"/>
</dbReference>
<protein>
    <submittedName>
        <fullName evidence="1">Uncharacterized protein</fullName>
    </submittedName>
</protein>
<comment type="caution">
    <text evidence="1">The sequence shown here is derived from an EMBL/GenBank/DDBJ whole genome shotgun (WGS) entry which is preliminary data.</text>
</comment>
<evidence type="ECO:0000313" key="1">
    <source>
        <dbReference type="EMBL" id="KAK9321296.1"/>
    </source>
</evidence>
<gene>
    <name evidence="1" type="ORF">V1517DRAFT_374862</name>
</gene>